<evidence type="ECO:0000256" key="1">
    <source>
        <dbReference type="ARBA" id="ARBA00023186"/>
    </source>
</evidence>
<protein>
    <submittedName>
        <fullName evidence="3">Integrase</fullName>
    </submittedName>
</protein>
<dbReference type="CDD" id="cd06257">
    <property type="entry name" value="DnaJ"/>
    <property type="match status" value="1"/>
</dbReference>
<dbReference type="Pfam" id="PF00226">
    <property type="entry name" value="DnaJ"/>
    <property type="match status" value="1"/>
</dbReference>
<evidence type="ECO:0000259" key="2">
    <source>
        <dbReference type="PROSITE" id="PS50076"/>
    </source>
</evidence>
<dbReference type="CDD" id="cd10747">
    <property type="entry name" value="DnaJ_C"/>
    <property type="match status" value="1"/>
</dbReference>
<dbReference type="PROSITE" id="PS50076">
    <property type="entry name" value="DNAJ_2"/>
    <property type="match status" value="1"/>
</dbReference>
<dbReference type="Proteomes" id="UP000830055">
    <property type="component" value="Chromosome"/>
</dbReference>
<organism evidence="3 4">
    <name type="scientific">Desulfofustis limnaeus</name>
    <dbReference type="NCBI Taxonomy" id="2740163"/>
    <lineage>
        <taxon>Bacteria</taxon>
        <taxon>Pseudomonadati</taxon>
        <taxon>Thermodesulfobacteriota</taxon>
        <taxon>Desulfobulbia</taxon>
        <taxon>Desulfobulbales</taxon>
        <taxon>Desulfocapsaceae</taxon>
        <taxon>Desulfofustis</taxon>
    </lineage>
</organism>
<evidence type="ECO:0000313" key="3">
    <source>
        <dbReference type="EMBL" id="BDD87140.1"/>
    </source>
</evidence>
<dbReference type="SUPFAM" id="SSF46565">
    <property type="entry name" value="Chaperone J-domain"/>
    <property type="match status" value="1"/>
</dbReference>
<dbReference type="PROSITE" id="PS00636">
    <property type="entry name" value="DNAJ_1"/>
    <property type="match status" value="1"/>
</dbReference>
<dbReference type="SMART" id="SM00271">
    <property type="entry name" value="DnaJ"/>
    <property type="match status" value="1"/>
</dbReference>
<feature type="domain" description="J" evidence="2">
    <location>
        <begin position="2"/>
        <end position="67"/>
    </location>
</feature>
<gene>
    <name evidence="3" type="ORF">DPPLL_15050</name>
</gene>
<keyword evidence="4" id="KW-1185">Reference proteome</keyword>
<reference evidence="3 4" key="1">
    <citation type="submission" date="2022-01" db="EMBL/GenBank/DDBJ databases">
        <title>Desulfofustis limnae sp. nov., a novel mesophilic sulfate-reducing bacterium isolated from marsh soil.</title>
        <authorList>
            <person name="Watanabe M."/>
            <person name="Takahashi A."/>
            <person name="Kojima H."/>
            <person name="Fukui M."/>
        </authorList>
    </citation>
    <scope>NUCLEOTIDE SEQUENCE [LARGE SCALE GENOMIC DNA]</scope>
    <source>
        <strain evidence="3 4">PPLL</strain>
    </source>
</reference>
<dbReference type="InterPro" id="IPR051339">
    <property type="entry name" value="DnaJ_subfamily_B"/>
</dbReference>
<evidence type="ECO:0000313" key="4">
    <source>
        <dbReference type="Proteomes" id="UP000830055"/>
    </source>
</evidence>
<dbReference type="PANTHER" id="PTHR24078">
    <property type="entry name" value="DNAJ HOMOLOG SUBFAMILY C MEMBER"/>
    <property type="match status" value="1"/>
</dbReference>
<accession>A0ABM7W8C6</accession>
<sequence length="305" mass="33465">MDYYETLGVAKSASADEIKKAYRKLALKYHPDKNNGSKEFEEKFKEISEAYAVLSDPDKRRHYDTYGSASFHQHYSREDIFRNFDINDILRQFGFGNQSFNASSFRGGHGFNTFFGNSFAGPGGCGGCGTSAKGPDITYQVQVSLEDVLYGAEKQITLRTNGTTENVSVKIPRGIEEGKKLRLKGKGGSAPPGGIPGDLYLKVQMEPHPDYERNGDDLIYHKKISFSEACLGAAIEVQSLDGKVFKVAVPSGTNGDARLRIKGQGLPSGPIGERGDLYVKIGVHVPKELTEEQRLAIQSLKEIGL</sequence>
<dbReference type="PANTHER" id="PTHR24078:SF553">
    <property type="entry name" value="DNAJ HOMOLOG SUBFAMILY B MEMBER 5"/>
    <property type="match status" value="1"/>
</dbReference>
<dbReference type="Gene3D" id="2.60.260.20">
    <property type="entry name" value="Urease metallochaperone UreE, N-terminal domain"/>
    <property type="match status" value="2"/>
</dbReference>
<dbReference type="EMBL" id="AP025516">
    <property type="protein sequence ID" value="BDD87140.1"/>
    <property type="molecule type" value="Genomic_DNA"/>
</dbReference>
<dbReference type="Gene3D" id="1.10.287.110">
    <property type="entry name" value="DnaJ domain"/>
    <property type="match status" value="1"/>
</dbReference>
<proteinExistence type="predicted"/>
<dbReference type="InterPro" id="IPR001623">
    <property type="entry name" value="DnaJ_domain"/>
</dbReference>
<dbReference type="InterPro" id="IPR018253">
    <property type="entry name" value="DnaJ_domain_CS"/>
</dbReference>
<dbReference type="SUPFAM" id="SSF49493">
    <property type="entry name" value="HSP40/DnaJ peptide-binding domain"/>
    <property type="match status" value="2"/>
</dbReference>
<dbReference type="InterPro" id="IPR002939">
    <property type="entry name" value="DnaJ_C"/>
</dbReference>
<dbReference type="Pfam" id="PF01556">
    <property type="entry name" value="DnaJ_C"/>
    <property type="match status" value="1"/>
</dbReference>
<dbReference type="InterPro" id="IPR036869">
    <property type="entry name" value="J_dom_sf"/>
</dbReference>
<keyword evidence="1" id="KW-0143">Chaperone</keyword>
<dbReference type="PRINTS" id="PR00625">
    <property type="entry name" value="JDOMAIN"/>
</dbReference>
<name>A0ABM7W8C6_9BACT</name>
<dbReference type="RefSeq" id="WP_284154180.1">
    <property type="nucleotide sequence ID" value="NZ_AP025516.1"/>
</dbReference>
<dbReference type="InterPro" id="IPR008971">
    <property type="entry name" value="HSP40/DnaJ_pept-bd"/>
</dbReference>